<evidence type="ECO:0000313" key="2">
    <source>
        <dbReference type="EMBL" id="MEZ3162675.1"/>
    </source>
</evidence>
<gene>
    <name evidence="2" type="ORF">ABNG04_02075</name>
</gene>
<sequence>MERLVSGGGGVCGVAHGNRSHPTAVNPFRRLNTCRYLERRRDGRRGFSRRARGQYHDRRPPSLATREGSPRRGASGPRERDDARSTAAEPRPSKGAALANDDRTNPFAEGVDRRRLLRASGGVAAAALAGCSGGGGGAGDGGGEARPTVFAFNNGDRTVSVIDPERDEAVATAFLDTTASFPANQYSTGPDGAYDVLWLNVAGGVHAFDQGTLEELTFVETGFGPNYPNVTPDGDHLLIASGGTTGLDPDPDDPADHAIFRVDADRESGPFGEVTGEMRTGYVGPCDATLGPDGEYGFVADIADESLRVVRVDPFETVARVDAGEPVTNGKVLPFMCTATFDGEYLLVENGQGTLGSDPAVPREGSESVWDVSDPEAPAEVAKVTRDDGLPGAPITSEVDPDSEAAYLLIPGEGVGVIDLETFAYETTIDVGGSAIAAAWGPDREKLYVPVQDANHVAVVEHASRSVVATIEAGEAPTGAAAGTVRPAGSAVNDVRATLASLGLPLGGMEATFCMGDHCYCG</sequence>
<evidence type="ECO:0000313" key="3">
    <source>
        <dbReference type="Proteomes" id="UP001567572"/>
    </source>
</evidence>
<dbReference type="PANTHER" id="PTHR47197:SF3">
    <property type="entry name" value="DIHYDRO-HEME D1 DEHYDROGENASE"/>
    <property type="match status" value="1"/>
</dbReference>
<dbReference type="EMBL" id="JBEDNY010000001">
    <property type="protein sequence ID" value="MEZ3162675.1"/>
    <property type="molecule type" value="Genomic_DNA"/>
</dbReference>
<dbReference type="InterPro" id="IPR015943">
    <property type="entry name" value="WD40/YVTN_repeat-like_dom_sf"/>
</dbReference>
<organism evidence="2 3">
    <name type="scientific">Halorubrum miltondacostae</name>
    <dbReference type="NCBI Taxonomy" id="3076378"/>
    <lineage>
        <taxon>Archaea</taxon>
        <taxon>Methanobacteriati</taxon>
        <taxon>Methanobacteriota</taxon>
        <taxon>Stenosarchaea group</taxon>
        <taxon>Halobacteria</taxon>
        <taxon>Halobacteriales</taxon>
        <taxon>Haloferacaceae</taxon>
        <taxon>Halorubrum</taxon>
    </lineage>
</organism>
<evidence type="ECO:0000256" key="1">
    <source>
        <dbReference type="SAM" id="MobiDB-lite"/>
    </source>
</evidence>
<protein>
    <submittedName>
        <fullName evidence="2">Uncharacterized protein</fullName>
    </submittedName>
</protein>
<accession>A0ABD5M2W5</accession>
<feature type="region of interest" description="Disordered" evidence="1">
    <location>
        <begin position="356"/>
        <end position="375"/>
    </location>
</feature>
<comment type="caution">
    <text evidence="2">The sequence shown here is derived from an EMBL/GenBank/DDBJ whole genome shotgun (WGS) entry which is preliminary data.</text>
</comment>
<dbReference type="Proteomes" id="UP001567572">
    <property type="component" value="Unassembled WGS sequence"/>
</dbReference>
<dbReference type="InterPro" id="IPR011044">
    <property type="entry name" value="Quino_amine_DH_bsu"/>
</dbReference>
<dbReference type="Gene3D" id="2.130.10.10">
    <property type="entry name" value="YVTN repeat-like/Quinoprotein amine dehydrogenase"/>
    <property type="match status" value="1"/>
</dbReference>
<dbReference type="InterPro" id="IPR051200">
    <property type="entry name" value="Host-pathogen_enzymatic-act"/>
</dbReference>
<name>A0ABD5M2W5_9EURY</name>
<reference evidence="2 3" key="1">
    <citation type="submission" date="2024-06" db="EMBL/GenBank/DDBJ databases">
        <title>Halorubrum miltondacostae sp. nov., a potential PHA producer isolated from an inland solar saltern in Rio Maior, Portugal.</title>
        <authorList>
            <person name="Albuquerque L."/>
            <person name="Viver T."/>
            <person name="Barroso C."/>
            <person name="Claudino R."/>
            <person name="Galvan M."/>
            <person name="Simoes G."/>
            <person name="Lobo Da Cunha A."/>
            <person name="Egas C."/>
        </authorList>
    </citation>
    <scope>NUCLEOTIDE SEQUENCE [LARGE SCALE GENOMIC DNA]</scope>
    <source>
        <strain evidence="2 3">RMP-11</strain>
    </source>
</reference>
<feature type="compositionally biased region" description="Gly residues" evidence="1">
    <location>
        <begin position="1"/>
        <end position="12"/>
    </location>
</feature>
<dbReference type="SUPFAM" id="SSF50969">
    <property type="entry name" value="YVTN repeat-like/Quinoprotein amine dehydrogenase"/>
    <property type="match status" value="1"/>
</dbReference>
<keyword evidence="3" id="KW-1185">Reference proteome</keyword>
<dbReference type="PANTHER" id="PTHR47197">
    <property type="entry name" value="PROTEIN NIRF"/>
    <property type="match status" value="1"/>
</dbReference>
<feature type="region of interest" description="Disordered" evidence="1">
    <location>
        <begin position="1"/>
        <end position="26"/>
    </location>
</feature>
<dbReference type="AlphaFoldDB" id="A0ABD5M2W5"/>
<feature type="region of interest" description="Disordered" evidence="1">
    <location>
        <begin position="45"/>
        <end position="107"/>
    </location>
</feature>
<proteinExistence type="predicted"/>